<dbReference type="EMBL" id="JAIOIV010000058">
    <property type="protein sequence ID" value="MBZ0155957.1"/>
    <property type="molecule type" value="Genomic_DNA"/>
</dbReference>
<gene>
    <name evidence="10" type="ORF">K8I29_07045</name>
</gene>
<accession>A0A953M1H4</accession>
<dbReference type="Proteomes" id="UP000705867">
    <property type="component" value="Unassembled WGS sequence"/>
</dbReference>
<evidence type="ECO:0000256" key="6">
    <source>
        <dbReference type="ARBA" id="ARBA00022989"/>
    </source>
</evidence>
<dbReference type="AlphaFoldDB" id="A0A953M1H4"/>
<evidence type="ECO:0000313" key="10">
    <source>
        <dbReference type="EMBL" id="MBZ0155957.1"/>
    </source>
</evidence>
<sequence>MSYFAYKAVDPEGVQIRGVEEGEDVDAVYESLAARGLYILSVKRASRILVDLGRSLKARRVKRPDIIEFANNLAVMLKAGLPLLTALGDIADTTGNKYLKSALFGTKRMVEMGMSFSEAVYLHREIFPDIFTRLVKVGEETGQLGRSLSDVAEHLQKMEDLAQAIKRALMYPVFAIVTTMGAMLFWLAYVLPKIMNTMKEMGVKLPLITRMLLKVSAFTQSYWYLIPLFPVAALVIVKLVQRNQGACYYIDMIKIKMPIVKLVVYNKLLALFSEQLRILIVAGLTIDRCLEIVGDVIGNEVFKRAIAGVHVSISAGNRIGESLKEHPVFPPLLVRMVDTGEASGNLDEQFAFLSGHYLKKLDDISEKMGKMVEPIVMAVVGALFALIMIGLMLPLYDLISTVGRAQ</sequence>
<dbReference type="InterPro" id="IPR003004">
    <property type="entry name" value="GspF/PilC"/>
</dbReference>
<comment type="similarity">
    <text evidence="2">Belongs to the GSP F family.</text>
</comment>
<feature type="domain" description="Type II secretion system protein GspF" evidence="9">
    <location>
        <begin position="69"/>
        <end position="192"/>
    </location>
</feature>
<dbReference type="PRINTS" id="PR00812">
    <property type="entry name" value="BCTERIALGSPF"/>
</dbReference>
<evidence type="ECO:0000256" key="8">
    <source>
        <dbReference type="SAM" id="Phobius"/>
    </source>
</evidence>
<feature type="transmembrane region" description="Helical" evidence="8">
    <location>
        <begin position="168"/>
        <end position="191"/>
    </location>
</feature>
<proteinExistence type="inferred from homology"/>
<dbReference type="PANTHER" id="PTHR30012">
    <property type="entry name" value="GENERAL SECRETION PATHWAY PROTEIN"/>
    <property type="match status" value="1"/>
</dbReference>
<comment type="subcellular location">
    <subcellularLocation>
        <location evidence="1">Cell inner membrane</location>
        <topology evidence="1">Multi-pass membrane protein</topology>
    </subcellularLocation>
</comment>
<evidence type="ECO:0000313" key="11">
    <source>
        <dbReference type="Proteomes" id="UP000705867"/>
    </source>
</evidence>
<dbReference type="PANTHER" id="PTHR30012:SF0">
    <property type="entry name" value="TYPE II SECRETION SYSTEM PROTEIN F-RELATED"/>
    <property type="match status" value="1"/>
</dbReference>
<comment type="caution">
    <text evidence="10">The sequence shown here is derived from an EMBL/GenBank/DDBJ whole genome shotgun (WGS) entry which is preliminary data.</text>
</comment>
<dbReference type="Pfam" id="PF00482">
    <property type="entry name" value="T2SSF"/>
    <property type="match status" value="2"/>
</dbReference>
<organism evidence="10 11">
    <name type="scientific">Candidatus Nitrobium versatile</name>
    <dbReference type="NCBI Taxonomy" id="2884831"/>
    <lineage>
        <taxon>Bacteria</taxon>
        <taxon>Pseudomonadati</taxon>
        <taxon>Nitrospirota</taxon>
        <taxon>Nitrospiria</taxon>
        <taxon>Nitrospirales</taxon>
        <taxon>Nitrospiraceae</taxon>
        <taxon>Candidatus Nitrobium</taxon>
    </lineage>
</organism>
<dbReference type="InterPro" id="IPR042094">
    <property type="entry name" value="T2SS_GspF_sf"/>
</dbReference>
<feature type="transmembrane region" description="Helical" evidence="8">
    <location>
        <begin position="221"/>
        <end position="240"/>
    </location>
</feature>
<name>A0A953M1H4_9BACT</name>
<reference evidence="10" key="1">
    <citation type="journal article" date="2021" name="bioRxiv">
        <title>Unraveling nitrogen, sulfur and carbon metabolic pathways and microbial community transcriptional responses to substrate deprivation and toxicity stresses in a bioreactor mimicking anoxic brackish coastal sediment conditions.</title>
        <authorList>
            <person name="Martins P.D."/>
            <person name="Echeveste M.J."/>
            <person name="Arshad A."/>
            <person name="Kurth J."/>
            <person name="Ouboter H."/>
            <person name="Jetten M.S.M."/>
            <person name="Welte C.U."/>
        </authorList>
    </citation>
    <scope>NUCLEOTIDE SEQUENCE</scope>
    <source>
        <strain evidence="10">MAG_39</strain>
    </source>
</reference>
<evidence type="ECO:0000256" key="7">
    <source>
        <dbReference type="ARBA" id="ARBA00023136"/>
    </source>
</evidence>
<keyword evidence="6 8" id="KW-1133">Transmembrane helix</keyword>
<dbReference type="GO" id="GO:0005886">
    <property type="term" value="C:plasma membrane"/>
    <property type="evidence" value="ECO:0007669"/>
    <property type="project" value="UniProtKB-SubCell"/>
</dbReference>
<evidence type="ECO:0000256" key="3">
    <source>
        <dbReference type="ARBA" id="ARBA00022475"/>
    </source>
</evidence>
<keyword evidence="5 8" id="KW-0812">Transmembrane</keyword>
<dbReference type="Gene3D" id="1.20.81.30">
    <property type="entry name" value="Type II secretion system (T2SS), domain F"/>
    <property type="match status" value="2"/>
</dbReference>
<evidence type="ECO:0000256" key="1">
    <source>
        <dbReference type="ARBA" id="ARBA00004429"/>
    </source>
</evidence>
<protein>
    <submittedName>
        <fullName evidence="10">Type II secretion system F family protein</fullName>
    </submittedName>
</protein>
<dbReference type="InterPro" id="IPR018076">
    <property type="entry name" value="T2SS_GspF_dom"/>
</dbReference>
<keyword evidence="7 8" id="KW-0472">Membrane</keyword>
<keyword evidence="4" id="KW-0997">Cell inner membrane</keyword>
<feature type="domain" description="Type II secretion system protein GspF" evidence="9">
    <location>
        <begin position="272"/>
        <end position="394"/>
    </location>
</feature>
<keyword evidence="3" id="KW-1003">Cell membrane</keyword>
<evidence type="ECO:0000256" key="4">
    <source>
        <dbReference type="ARBA" id="ARBA00022519"/>
    </source>
</evidence>
<evidence type="ECO:0000256" key="5">
    <source>
        <dbReference type="ARBA" id="ARBA00022692"/>
    </source>
</evidence>
<dbReference type="FunFam" id="1.20.81.30:FF:000001">
    <property type="entry name" value="Type II secretion system protein F"/>
    <property type="match status" value="1"/>
</dbReference>
<reference evidence="10" key="2">
    <citation type="submission" date="2021-08" db="EMBL/GenBank/DDBJ databases">
        <authorList>
            <person name="Dalcin Martins P."/>
        </authorList>
    </citation>
    <scope>NUCLEOTIDE SEQUENCE</scope>
    <source>
        <strain evidence="10">MAG_39</strain>
    </source>
</reference>
<evidence type="ECO:0000259" key="9">
    <source>
        <dbReference type="Pfam" id="PF00482"/>
    </source>
</evidence>
<evidence type="ECO:0000256" key="2">
    <source>
        <dbReference type="ARBA" id="ARBA00005745"/>
    </source>
</evidence>
<feature type="transmembrane region" description="Helical" evidence="8">
    <location>
        <begin position="375"/>
        <end position="396"/>
    </location>
</feature>